<proteinExistence type="predicted"/>
<reference evidence="3" key="1">
    <citation type="journal article" date="2019" name="Int. J. Syst. Evol. Microbiol.">
        <title>The Global Catalogue of Microorganisms (GCM) 10K type strain sequencing project: providing services to taxonomists for standard genome sequencing and annotation.</title>
        <authorList>
            <consortium name="The Broad Institute Genomics Platform"/>
            <consortium name="The Broad Institute Genome Sequencing Center for Infectious Disease"/>
            <person name="Wu L."/>
            <person name="Ma J."/>
        </authorList>
    </citation>
    <scope>NUCLEOTIDE SEQUENCE [LARGE SCALE GENOMIC DNA]</scope>
    <source>
        <strain evidence="3">JCM 17975</strain>
    </source>
</reference>
<gene>
    <name evidence="2" type="ORF">GCM10023198_46000</name>
</gene>
<dbReference type="EMBL" id="BAABHM010000026">
    <property type="protein sequence ID" value="GAA4717238.1"/>
    <property type="molecule type" value="Genomic_DNA"/>
</dbReference>
<accession>A0ABP8XXC4</accession>
<comment type="caution">
    <text evidence="2">The sequence shown here is derived from an EMBL/GenBank/DDBJ whole genome shotgun (WGS) entry which is preliminary data.</text>
</comment>
<keyword evidence="3" id="KW-1185">Reference proteome</keyword>
<keyword evidence="1" id="KW-0472">Membrane</keyword>
<dbReference type="Proteomes" id="UP001500843">
    <property type="component" value="Unassembled WGS sequence"/>
</dbReference>
<evidence type="ECO:0000313" key="3">
    <source>
        <dbReference type="Proteomes" id="UP001500843"/>
    </source>
</evidence>
<keyword evidence="1" id="KW-1133">Transmembrane helix</keyword>
<evidence type="ECO:0000256" key="1">
    <source>
        <dbReference type="SAM" id="Phobius"/>
    </source>
</evidence>
<keyword evidence="1" id="KW-0812">Transmembrane</keyword>
<evidence type="ECO:0000313" key="2">
    <source>
        <dbReference type="EMBL" id="GAA4717238.1"/>
    </source>
</evidence>
<feature type="transmembrane region" description="Helical" evidence="1">
    <location>
        <begin position="161"/>
        <end position="183"/>
    </location>
</feature>
<protein>
    <submittedName>
        <fullName evidence="2">Uncharacterized protein</fullName>
    </submittedName>
</protein>
<feature type="transmembrane region" description="Helical" evidence="1">
    <location>
        <begin position="189"/>
        <end position="216"/>
    </location>
</feature>
<sequence length="220" mass="22945">MPVSTANASESYPPVTMAEVRSGEDQSIAAPADEQSDALLAHFQGGVLSYGAALEDPAVDPELLHNFAVVHLGSGGAITDITPRQRLELQLVSEDFYSNVDKISRDAFDITDLSNGDFQYVVGGEVYTASVDTEAGTTTITDPTGTETVVENPTAGASNQAMAAGAACWVLVWAVGVLHQYAWQVAVGIIFAAGAPGAAAMAFIYSMGVSVFFAWVSSKC</sequence>
<name>A0ABP8XXC4_9MICO</name>
<organism evidence="2 3">
    <name type="scientific">Promicromonospora umidemergens</name>
    <dbReference type="NCBI Taxonomy" id="629679"/>
    <lineage>
        <taxon>Bacteria</taxon>
        <taxon>Bacillati</taxon>
        <taxon>Actinomycetota</taxon>
        <taxon>Actinomycetes</taxon>
        <taxon>Micrococcales</taxon>
        <taxon>Promicromonosporaceae</taxon>
        <taxon>Promicromonospora</taxon>
    </lineage>
</organism>